<dbReference type="OrthoDB" id="6511194at2759"/>
<name>A0A0C9UZG6_SPHS4</name>
<organism evidence="1 2">
    <name type="scientific">Sphaerobolus stellatus (strain SS14)</name>
    <dbReference type="NCBI Taxonomy" id="990650"/>
    <lineage>
        <taxon>Eukaryota</taxon>
        <taxon>Fungi</taxon>
        <taxon>Dikarya</taxon>
        <taxon>Basidiomycota</taxon>
        <taxon>Agaricomycotina</taxon>
        <taxon>Agaricomycetes</taxon>
        <taxon>Phallomycetidae</taxon>
        <taxon>Geastrales</taxon>
        <taxon>Sphaerobolaceae</taxon>
        <taxon>Sphaerobolus</taxon>
    </lineage>
</organism>
<protein>
    <submittedName>
        <fullName evidence="1">Uncharacterized protein</fullName>
    </submittedName>
</protein>
<dbReference type="Proteomes" id="UP000054279">
    <property type="component" value="Unassembled WGS sequence"/>
</dbReference>
<dbReference type="EMBL" id="KN837260">
    <property type="protein sequence ID" value="KIJ30500.1"/>
    <property type="molecule type" value="Genomic_DNA"/>
</dbReference>
<gene>
    <name evidence="1" type="ORF">M422DRAFT_187082</name>
</gene>
<sequence>FLEDHTHLPINLHKGSTSQIEDEDFAQEIHLHLQSLESKYFLAADVQRFLALPETHKKFQLEKIPSLRTVCCWLYAMSYHYGKVKNRMYVDGHERADVIEYRQSVFLPLWLQLEARMTTWTSDNEVILVTHDESIFYAHDRRNTHWIHKSEKPEPVCKGEGVSIMVSDFCLPELGWLTLKDGTDKAQILFRVSKNRDGYFDSVALMAQTEKAINLFEDNFGDSAIAAFGFDNAPSHQKRAADALSARHMPKNTKLWTPMKEGIKMCDGFNPLTQQRQSFYFPDNHPIRPGYFKEMRLILEECGFENAGKLPAQCGKSFNCANTGPDVACCCHRILFNQKDFLEQKPALVELVENRSHIAFFYPKFHCEVNFIEQTWESAKAHYRIQPLTQNKAQMEQNIWESLDQVDIIKMRCFANQSARFLDAYQKGLNGAQAMWANRKYHGHRVLPEKIMEALDATNVN</sequence>
<dbReference type="InterPro" id="IPR036397">
    <property type="entry name" value="RNaseH_sf"/>
</dbReference>
<reference evidence="1 2" key="1">
    <citation type="submission" date="2014-06" db="EMBL/GenBank/DDBJ databases">
        <title>Evolutionary Origins and Diversification of the Mycorrhizal Mutualists.</title>
        <authorList>
            <consortium name="DOE Joint Genome Institute"/>
            <consortium name="Mycorrhizal Genomics Consortium"/>
            <person name="Kohler A."/>
            <person name="Kuo A."/>
            <person name="Nagy L.G."/>
            <person name="Floudas D."/>
            <person name="Copeland A."/>
            <person name="Barry K.W."/>
            <person name="Cichocki N."/>
            <person name="Veneault-Fourrey C."/>
            <person name="LaButti K."/>
            <person name="Lindquist E.A."/>
            <person name="Lipzen A."/>
            <person name="Lundell T."/>
            <person name="Morin E."/>
            <person name="Murat C."/>
            <person name="Riley R."/>
            <person name="Ohm R."/>
            <person name="Sun H."/>
            <person name="Tunlid A."/>
            <person name="Henrissat B."/>
            <person name="Grigoriev I.V."/>
            <person name="Hibbett D.S."/>
            <person name="Martin F."/>
        </authorList>
    </citation>
    <scope>NUCLEOTIDE SEQUENCE [LARGE SCALE GENOMIC DNA]</scope>
    <source>
        <strain evidence="1 2">SS14</strain>
    </source>
</reference>
<keyword evidence="2" id="KW-1185">Reference proteome</keyword>
<evidence type="ECO:0000313" key="2">
    <source>
        <dbReference type="Proteomes" id="UP000054279"/>
    </source>
</evidence>
<dbReference type="PANTHER" id="PTHR35871">
    <property type="entry name" value="EXPRESSED PROTEIN"/>
    <property type="match status" value="1"/>
</dbReference>
<accession>A0A0C9UZG6</accession>
<dbReference type="PANTHER" id="PTHR35871:SF1">
    <property type="entry name" value="CXC1-LIKE CYSTEINE CLUSTER ASSOCIATED WITH KDZ TRANSPOSASES DOMAIN-CONTAINING PROTEIN"/>
    <property type="match status" value="1"/>
</dbReference>
<evidence type="ECO:0000313" key="1">
    <source>
        <dbReference type="EMBL" id="KIJ30500.1"/>
    </source>
</evidence>
<dbReference type="HOGENOM" id="CLU_005726_1_0_1"/>
<dbReference type="AlphaFoldDB" id="A0A0C9UZG6"/>
<dbReference type="GO" id="GO:0003676">
    <property type="term" value="F:nucleic acid binding"/>
    <property type="evidence" value="ECO:0007669"/>
    <property type="project" value="InterPro"/>
</dbReference>
<proteinExistence type="predicted"/>
<dbReference type="Gene3D" id="3.30.420.10">
    <property type="entry name" value="Ribonuclease H-like superfamily/Ribonuclease H"/>
    <property type="match status" value="1"/>
</dbReference>
<feature type="non-terminal residue" evidence="1">
    <location>
        <position position="1"/>
    </location>
</feature>